<evidence type="ECO:0000256" key="3">
    <source>
        <dbReference type="ARBA" id="ARBA00023163"/>
    </source>
</evidence>
<dbReference type="PANTHER" id="PTHR38445">
    <property type="entry name" value="HTH-TYPE TRANSCRIPTIONAL REPRESSOR YTRA"/>
    <property type="match status" value="1"/>
</dbReference>
<dbReference type="STRING" id="930146.SAMN05192533_11284"/>
<dbReference type="PROSITE" id="PS50949">
    <property type="entry name" value="HTH_GNTR"/>
    <property type="match status" value="1"/>
</dbReference>
<dbReference type="Pfam" id="PF00392">
    <property type="entry name" value="GntR"/>
    <property type="match status" value="1"/>
</dbReference>
<keyword evidence="1" id="KW-0805">Transcription regulation</keyword>
<evidence type="ECO:0000313" key="6">
    <source>
        <dbReference type="Proteomes" id="UP000198553"/>
    </source>
</evidence>
<gene>
    <name evidence="5" type="ORF">SAMN05192533_11284</name>
</gene>
<dbReference type="GO" id="GO:0003677">
    <property type="term" value="F:DNA binding"/>
    <property type="evidence" value="ECO:0007669"/>
    <property type="project" value="UniProtKB-KW"/>
</dbReference>
<dbReference type="AlphaFoldDB" id="A0A1H8G4S0"/>
<feature type="domain" description="HTH gntR-type" evidence="4">
    <location>
        <begin position="11"/>
        <end position="79"/>
    </location>
</feature>
<protein>
    <submittedName>
        <fullName evidence="5">GntR family transcriptional regulator</fullName>
    </submittedName>
</protein>
<dbReference type="Gene3D" id="1.10.10.10">
    <property type="entry name" value="Winged helix-like DNA-binding domain superfamily/Winged helix DNA-binding domain"/>
    <property type="match status" value="1"/>
</dbReference>
<dbReference type="SUPFAM" id="SSF46785">
    <property type="entry name" value="Winged helix' DNA-binding domain"/>
    <property type="match status" value="1"/>
</dbReference>
<dbReference type="PANTHER" id="PTHR38445:SF12">
    <property type="entry name" value="GNTR-FAMILY TRANSCRIPTIONAL REGULATOR"/>
    <property type="match status" value="1"/>
</dbReference>
<reference evidence="6" key="1">
    <citation type="submission" date="2016-10" db="EMBL/GenBank/DDBJ databases">
        <authorList>
            <person name="Varghese N."/>
            <person name="Submissions S."/>
        </authorList>
    </citation>
    <scope>NUCLEOTIDE SEQUENCE [LARGE SCALE GENOMIC DNA]</scope>
    <source>
        <strain evidence="6">B48,IBRC-M 10115,DSM 25386,CECT 8001</strain>
    </source>
</reference>
<dbReference type="SMART" id="SM00345">
    <property type="entry name" value="HTH_GNTR"/>
    <property type="match status" value="1"/>
</dbReference>
<sequence length="131" mass="14687">MIIQIEPQSDIPIYMQLTNQILEGIARGALRQGESLPSVRAFAADLGVNMHTVNKSYHELEKRGIIRIVPKSGAVIQSQEAIEKNNPHYQRIQQEMKTVIAEALVLGFKSEQIEELVASVTKELKGKPRLK</sequence>
<dbReference type="RefSeq" id="WP_090748115.1">
    <property type="nucleotide sequence ID" value="NZ_FOBW01000012.1"/>
</dbReference>
<dbReference type="InterPro" id="IPR036390">
    <property type="entry name" value="WH_DNA-bd_sf"/>
</dbReference>
<dbReference type="InterPro" id="IPR036388">
    <property type="entry name" value="WH-like_DNA-bd_sf"/>
</dbReference>
<keyword evidence="6" id="KW-1185">Reference proteome</keyword>
<evidence type="ECO:0000256" key="2">
    <source>
        <dbReference type="ARBA" id="ARBA00023125"/>
    </source>
</evidence>
<dbReference type="CDD" id="cd07377">
    <property type="entry name" value="WHTH_GntR"/>
    <property type="match status" value="1"/>
</dbReference>
<evidence type="ECO:0000256" key="1">
    <source>
        <dbReference type="ARBA" id="ARBA00023015"/>
    </source>
</evidence>
<evidence type="ECO:0000313" key="5">
    <source>
        <dbReference type="EMBL" id="SEN38755.1"/>
    </source>
</evidence>
<dbReference type="Proteomes" id="UP000198553">
    <property type="component" value="Unassembled WGS sequence"/>
</dbReference>
<dbReference type="OrthoDB" id="9801546at2"/>
<accession>A0A1H8G4S0</accession>
<dbReference type="GO" id="GO:0003700">
    <property type="term" value="F:DNA-binding transcription factor activity"/>
    <property type="evidence" value="ECO:0007669"/>
    <property type="project" value="InterPro"/>
</dbReference>
<organism evidence="5 6">
    <name type="scientific">Mesobacillus persicus</name>
    <dbReference type="NCBI Taxonomy" id="930146"/>
    <lineage>
        <taxon>Bacteria</taxon>
        <taxon>Bacillati</taxon>
        <taxon>Bacillota</taxon>
        <taxon>Bacilli</taxon>
        <taxon>Bacillales</taxon>
        <taxon>Bacillaceae</taxon>
        <taxon>Mesobacillus</taxon>
    </lineage>
</organism>
<dbReference type="InterPro" id="IPR000524">
    <property type="entry name" value="Tscrpt_reg_HTH_GntR"/>
</dbReference>
<name>A0A1H8G4S0_9BACI</name>
<dbReference type="EMBL" id="FOBW01000012">
    <property type="protein sequence ID" value="SEN38755.1"/>
    <property type="molecule type" value="Genomic_DNA"/>
</dbReference>
<proteinExistence type="predicted"/>
<keyword evidence="3" id="KW-0804">Transcription</keyword>
<evidence type="ECO:0000259" key="4">
    <source>
        <dbReference type="PROSITE" id="PS50949"/>
    </source>
</evidence>
<keyword evidence="2" id="KW-0238">DNA-binding</keyword>